<dbReference type="AlphaFoldDB" id="A0A167XHR0"/>
<reference evidence="3" key="1">
    <citation type="journal article" date="2014" name="Genome Announc.">
        <title>Complete sequencing and chromosome-scale genome assembly of the industrial progenitor strain P2niaD18 from the penicillin producer Penicillium chrysogenum.</title>
        <authorList>
            <person name="Specht T."/>
            <person name="Dahlmann T.A."/>
            <person name="Zadra I."/>
            <person name="Kurnsteiner H."/>
            <person name="Kuck U."/>
        </authorList>
    </citation>
    <scope>NUCLEOTIDE SEQUENCE [LARGE SCALE GENOMIC DNA]</scope>
    <source>
        <strain evidence="3">P2niaD18</strain>
    </source>
</reference>
<feature type="compositionally biased region" description="Polar residues" evidence="1">
    <location>
        <begin position="504"/>
        <end position="522"/>
    </location>
</feature>
<dbReference type="InterPro" id="IPR036779">
    <property type="entry name" value="LysM_dom_sf"/>
</dbReference>
<feature type="region of interest" description="Disordered" evidence="1">
    <location>
        <begin position="394"/>
        <end position="524"/>
    </location>
</feature>
<dbReference type="Proteomes" id="UP000076449">
    <property type="component" value="Chromosome I"/>
</dbReference>
<sequence length="639" mass="68114">MSSQNSFANASPSSNTLSASTTSTSTVRSRPRPRRLVSFMDDEDDSNNATNYSYQDDARPSASGLSTTLAPSEGGMTRSRGATPSPLSSRGASPLPTRHPSRATESINRDNRSGPTSFAWSGPSKASSSGGAADFLDSSWSSLQSLASSVLGSDAGRVTPSNATKTHTRRKPSRSDVYIKSAPRSTWGPSAPATPQFGTGTKEERQALVQAKKREALLLADSDPIASRTLPHKRRDSGDISYQASEPEHDEDALAYIHKVQPADTITGVTIKYGCQAAVFRKANGFWPNDNIQSRNTVLLPVDACSVKGRPVPKKPVDLLSNNDEDPSDSSIAPTAASTDDTLTEQDTSATASGADSNHAWKHESWVHMDGFPGPVEIGRVPRRALGFFPRTRRKSVSYSDAEPPDLYRETVTPPSPTRSPAPPSSFGILPRTRPNGDHPKPKTTHPSRFQHRRQRSSIQLSGTGVGTLDPTSTGPGPALDGFTRFFAQHIPNLALPQPPDNGRTASFDSASSITSNASTGLENIGGAFEGWVRKVATRAKAGINELQQGPSTQQGSSRGRNMWRMDDLIELDDGMVDSRNSPSPLKGASRRSELQGTSSSSSSNRYNSPSVVAASRSRATGFGSGSSSSAYGERVKDD</sequence>
<feature type="domain" description="LysM" evidence="2">
    <location>
        <begin position="256"/>
        <end position="300"/>
    </location>
</feature>
<feature type="compositionally biased region" description="Low complexity" evidence="1">
    <location>
        <begin position="117"/>
        <end position="134"/>
    </location>
</feature>
<feature type="region of interest" description="Disordered" evidence="1">
    <location>
        <begin position="543"/>
        <end position="562"/>
    </location>
</feature>
<dbReference type="PhylomeDB" id="A0A167XHR0"/>
<feature type="region of interest" description="Disordered" evidence="1">
    <location>
        <begin position="575"/>
        <end position="639"/>
    </location>
</feature>
<feature type="compositionally biased region" description="Basic residues" evidence="1">
    <location>
        <begin position="442"/>
        <end position="456"/>
    </location>
</feature>
<dbReference type="CDD" id="cd00118">
    <property type="entry name" value="LysM"/>
    <property type="match status" value="1"/>
</dbReference>
<feature type="compositionally biased region" description="Pro residues" evidence="1">
    <location>
        <begin position="414"/>
        <end position="424"/>
    </location>
</feature>
<feature type="region of interest" description="Disordered" evidence="1">
    <location>
        <begin position="1"/>
        <end position="134"/>
    </location>
</feature>
<accession>A0A167XHR0</accession>
<feature type="region of interest" description="Disordered" evidence="1">
    <location>
        <begin position="149"/>
        <end position="200"/>
    </location>
</feature>
<gene>
    <name evidence="3" type="ORF">EN45_030020</name>
</gene>
<dbReference type="PROSITE" id="PS51782">
    <property type="entry name" value="LYSM"/>
    <property type="match status" value="1"/>
</dbReference>
<organism evidence="3">
    <name type="scientific">Penicillium chrysogenum</name>
    <name type="common">Penicillium notatum</name>
    <dbReference type="NCBI Taxonomy" id="5076"/>
    <lineage>
        <taxon>Eukaryota</taxon>
        <taxon>Fungi</taxon>
        <taxon>Dikarya</taxon>
        <taxon>Ascomycota</taxon>
        <taxon>Pezizomycotina</taxon>
        <taxon>Eurotiomycetes</taxon>
        <taxon>Eurotiomycetidae</taxon>
        <taxon>Eurotiales</taxon>
        <taxon>Aspergillaceae</taxon>
        <taxon>Penicillium</taxon>
        <taxon>Penicillium chrysogenum species complex</taxon>
    </lineage>
</organism>
<feature type="compositionally biased region" description="Polar residues" evidence="1">
    <location>
        <begin position="80"/>
        <end position="91"/>
    </location>
</feature>
<dbReference type="Gene3D" id="3.10.350.10">
    <property type="entry name" value="LysM domain"/>
    <property type="match status" value="1"/>
</dbReference>
<proteinExistence type="predicted"/>
<feature type="compositionally biased region" description="Low complexity" evidence="1">
    <location>
        <begin position="9"/>
        <end position="28"/>
    </location>
</feature>
<feature type="compositionally biased region" description="Polar residues" evidence="1">
    <location>
        <begin position="329"/>
        <end position="356"/>
    </location>
</feature>
<dbReference type="EMBL" id="CM002798">
    <property type="protein sequence ID" value="KZN92839.1"/>
    <property type="molecule type" value="Genomic_DNA"/>
</dbReference>
<feature type="compositionally biased region" description="Polar residues" evidence="1">
    <location>
        <begin position="546"/>
        <end position="560"/>
    </location>
</feature>
<protein>
    <recommendedName>
        <fullName evidence="2">LysM domain-containing protein</fullName>
    </recommendedName>
</protein>
<evidence type="ECO:0000256" key="1">
    <source>
        <dbReference type="SAM" id="MobiDB-lite"/>
    </source>
</evidence>
<feature type="region of interest" description="Disordered" evidence="1">
    <location>
        <begin position="311"/>
        <end position="358"/>
    </location>
</feature>
<dbReference type="InterPro" id="IPR018392">
    <property type="entry name" value="LysM"/>
</dbReference>
<evidence type="ECO:0000313" key="3">
    <source>
        <dbReference type="EMBL" id="KZN92839.1"/>
    </source>
</evidence>
<evidence type="ECO:0000259" key="2">
    <source>
        <dbReference type="PROSITE" id="PS51782"/>
    </source>
</evidence>
<feature type="compositionally biased region" description="Low complexity" evidence="1">
    <location>
        <begin position="595"/>
        <end position="633"/>
    </location>
</feature>
<name>A0A167XHR0_PENCH</name>